<evidence type="ECO:0000313" key="2">
    <source>
        <dbReference type="EMBL" id="KAK2665360.1"/>
    </source>
</evidence>
<keyword evidence="3" id="KW-1185">Reference proteome</keyword>
<reference evidence="2" key="1">
    <citation type="journal article" date="2023" name="Plant J.">
        <title>Genome sequences and population genomics provide insights into the demographic history, inbreeding, and mutation load of two 'living fossil' tree species of Dipteronia.</title>
        <authorList>
            <person name="Feng Y."/>
            <person name="Comes H.P."/>
            <person name="Chen J."/>
            <person name="Zhu S."/>
            <person name="Lu R."/>
            <person name="Zhang X."/>
            <person name="Li P."/>
            <person name="Qiu J."/>
            <person name="Olsen K.M."/>
            <person name="Qiu Y."/>
        </authorList>
    </citation>
    <scope>NUCLEOTIDE SEQUENCE</scope>
    <source>
        <strain evidence="2">KIB01</strain>
    </source>
</reference>
<protein>
    <submittedName>
        <fullName evidence="2">Uncharacterized protein</fullName>
    </submittedName>
</protein>
<evidence type="ECO:0000313" key="3">
    <source>
        <dbReference type="Proteomes" id="UP001280121"/>
    </source>
</evidence>
<dbReference type="Proteomes" id="UP001280121">
    <property type="component" value="Unassembled WGS sequence"/>
</dbReference>
<dbReference type="EMBL" id="JANJYI010000001">
    <property type="protein sequence ID" value="KAK2665360.1"/>
    <property type="molecule type" value="Genomic_DNA"/>
</dbReference>
<organism evidence="2 3">
    <name type="scientific">Dipteronia dyeriana</name>
    <dbReference type="NCBI Taxonomy" id="168575"/>
    <lineage>
        <taxon>Eukaryota</taxon>
        <taxon>Viridiplantae</taxon>
        <taxon>Streptophyta</taxon>
        <taxon>Embryophyta</taxon>
        <taxon>Tracheophyta</taxon>
        <taxon>Spermatophyta</taxon>
        <taxon>Magnoliopsida</taxon>
        <taxon>eudicotyledons</taxon>
        <taxon>Gunneridae</taxon>
        <taxon>Pentapetalae</taxon>
        <taxon>rosids</taxon>
        <taxon>malvids</taxon>
        <taxon>Sapindales</taxon>
        <taxon>Sapindaceae</taxon>
        <taxon>Hippocastanoideae</taxon>
        <taxon>Acereae</taxon>
        <taxon>Dipteronia</taxon>
    </lineage>
</organism>
<comment type="caution">
    <text evidence="2">The sequence shown here is derived from an EMBL/GenBank/DDBJ whole genome shotgun (WGS) entry which is preliminary data.</text>
</comment>
<dbReference type="AlphaFoldDB" id="A0AAD9XTY3"/>
<gene>
    <name evidence="2" type="ORF">Ddye_003934</name>
</gene>
<name>A0AAD9XTY3_9ROSI</name>
<evidence type="ECO:0000256" key="1">
    <source>
        <dbReference type="SAM" id="MobiDB-lite"/>
    </source>
</evidence>
<proteinExistence type="predicted"/>
<feature type="region of interest" description="Disordered" evidence="1">
    <location>
        <begin position="43"/>
        <end position="78"/>
    </location>
</feature>
<sequence length="134" mass="14675">MTSKHDRKQSYLVGKTFDICGCNLVVKLNMVYKNQKSGGAIGHMFDYRKPSTPPQINHPQNDDQPQEADQACKEVAESSSLRRKRISLPGLNTSSSEAAVAAMAILLSTQLIKGVCLIQGCVDRHLQEALVMSS</sequence>
<accession>A0AAD9XTY3</accession>
<feature type="compositionally biased region" description="Polar residues" evidence="1">
    <location>
        <begin position="54"/>
        <end position="63"/>
    </location>
</feature>